<gene>
    <name evidence="1" type="ORF">IPF_2262</name>
</gene>
<reference evidence="1" key="1">
    <citation type="submission" date="2007-08" db="EMBL/GenBank/DDBJ databases">
        <authorList>
            <person name="Frangeul L."/>
        </authorList>
    </citation>
    <scope>NUCLEOTIDE SEQUENCE</scope>
    <source>
        <strain evidence="1">PCC 7806</strain>
    </source>
</reference>
<protein>
    <submittedName>
        <fullName evidence="1">Similarity</fullName>
    </submittedName>
</protein>
<name>A8YIT7_MICA7</name>
<organism evidence="1">
    <name type="scientific">Microcystis aeruginosa (strain PCC 7806)</name>
    <dbReference type="NCBI Taxonomy" id="267872"/>
    <lineage>
        <taxon>Bacteria</taxon>
        <taxon>Bacillati</taxon>
        <taxon>Cyanobacteriota</taxon>
        <taxon>Cyanophyceae</taxon>
        <taxon>Oscillatoriophycideae</taxon>
        <taxon>Chroococcales</taxon>
        <taxon>Microcystaceae</taxon>
        <taxon>Microcystis</taxon>
    </lineage>
</organism>
<dbReference type="EMBL" id="AM778948">
    <property type="protein sequence ID" value="CAO87563.1"/>
    <property type="molecule type" value="Genomic_DNA"/>
</dbReference>
<evidence type="ECO:0000313" key="1">
    <source>
        <dbReference type="EMBL" id="CAO87563.1"/>
    </source>
</evidence>
<accession>A8YIT7</accession>
<dbReference type="AlphaFoldDB" id="A8YIT7"/>
<sequence>MQGRTLQRVKVLFLIRENMQIKDMTPQELQSLIRNTVDDTLDEYFGDPDEGKQVKESFKQKLLEIQQKRLQGRATISAAEVDKRYGIEP</sequence>
<proteinExistence type="predicted"/>